<dbReference type="RefSeq" id="WP_200274021.1">
    <property type="nucleotide sequence ID" value="NZ_JAENIJ010000068.1"/>
</dbReference>
<protein>
    <submittedName>
        <fullName evidence="3">Uncharacterized protein</fullName>
    </submittedName>
</protein>
<dbReference type="AlphaFoldDB" id="A0A934SA42"/>
<feature type="signal peptide" evidence="2">
    <location>
        <begin position="1"/>
        <end position="23"/>
    </location>
</feature>
<gene>
    <name evidence="3" type="ORF">JIN85_19635</name>
</gene>
<evidence type="ECO:0000256" key="2">
    <source>
        <dbReference type="SAM" id="SignalP"/>
    </source>
</evidence>
<sequence>MNIPRNIFKLAAILVMLSSSAQAEKQAVEFNAKITEIKNSRRYDSTTIVTGVDPRFLVRVILLEDAQGVGKAGDAINFAIHSPARELLITDIEEATSKPIRLSLVQPSESLKLLRRAETKNAQHGVAPQSATRSESDSDDDDKPQPDSNPPPVAGVWTSTSGKKYESTQR</sequence>
<name>A0A934SA42_9BACT</name>
<feature type="region of interest" description="Disordered" evidence="1">
    <location>
        <begin position="119"/>
        <end position="170"/>
    </location>
</feature>
<proteinExistence type="predicted"/>
<evidence type="ECO:0000256" key="1">
    <source>
        <dbReference type="SAM" id="MobiDB-lite"/>
    </source>
</evidence>
<organism evidence="3 4">
    <name type="scientific">Luteolibacter pohnpeiensis</name>
    <dbReference type="NCBI Taxonomy" id="454153"/>
    <lineage>
        <taxon>Bacteria</taxon>
        <taxon>Pseudomonadati</taxon>
        <taxon>Verrucomicrobiota</taxon>
        <taxon>Verrucomicrobiia</taxon>
        <taxon>Verrucomicrobiales</taxon>
        <taxon>Verrucomicrobiaceae</taxon>
        <taxon>Luteolibacter</taxon>
    </lineage>
</organism>
<dbReference type="EMBL" id="JAENIJ010000068">
    <property type="protein sequence ID" value="MBK1884638.1"/>
    <property type="molecule type" value="Genomic_DNA"/>
</dbReference>
<reference evidence="3" key="1">
    <citation type="submission" date="2021-01" db="EMBL/GenBank/DDBJ databases">
        <title>Modified the classification status of verrucomicrobia.</title>
        <authorList>
            <person name="Feng X."/>
        </authorList>
    </citation>
    <scope>NUCLEOTIDE SEQUENCE</scope>
    <source>
        <strain evidence="3">KCTC 22041</strain>
    </source>
</reference>
<comment type="caution">
    <text evidence="3">The sequence shown here is derived from an EMBL/GenBank/DDBJ whole genome shotgun (WGS) entry which is preliminary data.</text>
</comment>
<evidence type="ECO:0000313" key="4">
    <source>
        <dbReference type="Proteomes" id="UP000603141"/>
    </source>
</evidence>
<dbReference type="Proteomes" id="UP000603141">
    <property type="component" value="Unassembled WGS sequence"/>
</dbReference>
<accession>A0A934SA42</accession>
<evidence type="ECO:0000313" key="3">
    <source>
        <dbReference type="EMBL" id="MBK1884638.1"/>
    </source>
</evidence>
<keyword evidence="4" id="KW-1185">Reference proteome</keyword>
<keyword evidence="2" id="KW-0732">Signal</keyword>
<feature type="chain" id="PRO_5037597203" evidence="2">
    <location>
        <begin position="24"/>
        <end position="170"/>
    </location>
</feature>